<organism evidence="2 3">
    <name type="scientific">Escallonia herrerae</name>
    <dbReference type="NCBI Taxonomy" id="1293975"/>
    <lineage>
        <taxon>Eukaryota</taxon>
        <taxon>Viridiplantae</taxon>
        <taxon>Streptophyta</taxon>
        <taxon>Embryophyta</taxon>
        <taxon>Tracheophyta</taxon>
        <taxon>Spermatophyta</taxon>
        <taxon>Magnoliopsida</taxon>
        <taxon>eudicotyledons</taxon>
        <taxon>Gunneridae</taxon>
        <taxon>Pentapetalae</taxon>
        <taxon>asterids</taxon>
        <taxon>campanulids</taxon>
        <taxon>Escalloniales</taxon>
        <taxon>Escalloniaceae</taxon>
        <taxon>Escallonia</taxon>
    </lineage>
</organism>
<dbReference type="Pfam" id="PF14223">
    <property type="entry name" value="Retrotran_gag_2"/>
    <property type="match status" value="1"/>
</dbReference>
<dbReference type="Proteomes" id="UP001188597">
    <property type="component" value="Unassembled WGS sequence"/>
</dbReference>
<reference evidence="2" key="1">
    <citation type="submission" date="2022-12" db="EMBL/GenBank/DDBJ databases">
        <title>Draft genome assemblies for two species of Escallonia (Escalloniales).</title>
        <authorList>
            <person name="Chanderbali A."/>
            <person name="Dervinis C."/>
            <person name="Anghel I."/>
            <person name="Soltis D."/>
            <person name="Soltis P."/>
            <person name="Zapata F."/>
        </authorList>
    </citation>
    <scope>NUCLEOTIDE SEQUENCE</scope>
    <source>
        <strain evidence="2">UCBG64.0493</strain>
        <tissue evidence="2">Leaf</tissue>
    </source>
</reference>
<gene>
    <name evidence="2" type="ORF">RJ639_019835</name>
</gene>
<evidence type="ECO:0000313" key="2">
    <source>
        <dbReference type="EMBL" id="KAK3003501.1"/>
    </source>
</evidence>
<feature type="region of interest" description="Disordered" evidence="1">
    <location>
        <begin position="121"/>
        <end position="154"/>
    </location>
</feature>
<comment type="caution">
    <text evidence="2">The sequence shown here is derived from an EMBL/GenBank/DDBJ whole genome shotgun (WGS) entry which is preliminary data.</text>
</comment>
<sequence>MPNTSSKVLAVKGDVYPYFDDERRPQKMVGKFCKNSFKALQRVNGIVSQMKSYGEKLEDEIVIAKVLRSLATKLDRVVAAIEESKDFSIFSFDELTGYLQAHEARLNRLVEKSEEKAFQVKDESYRQNDKSIGKGYGRGGSRGRERANGFFNNR</sequence>
<feature type="compositionally biased region" description="Basic and acidic residues" evidence="1">
    <location>
        <begin position="121"/>
        <end position="132"/>
    </location>
</feature>
<evidence type="ECO:0000256" key="1">
    <source>
        <dbReference type="SAM" id="MobiDB-lite"/>
    </source>
</evidence>
<name>A0AA88V7T1_9ASTE</name>
<evidence type="ECO:0000313" key="3">
    <source>
        <dbReference type="Proteomes" id="UP001188597"/>
    </source>
</evidence>
<dbReference type="AlphaFoldDB" id="A0AA88V7T1"/>
<dbReference type="EMBL" id="JAVXUP010002409">
    <property type="protein sequence ID" value="KAK3003501.1"/>
    <property type="molecule type" value="Genomic_DNA"/>
</dbReference>
<keyword evidence="3" id="KW-1185">Reference proteome</keyword>
<accession>A0AA88V7T1</accession>
<protein>
    <submittedName>
        <fullName evidence="2">Uncharacterized protein</fullName>
    </submittedName>
</protein>
<proteinExistence type="predicted"/>